<gene>
    <name evidence="2" type="ORF">E8E13_003961</name>
</gene>
<comment type="caution">
    <text evidence="2">The sequence shown here is derived from an EMBL/GenBank/DDBJ whole genome shotgun (WGS) entry which is preliminary data.</text>
</comment>
<accession>A0A9P4W9M8</accession>
<proteinExistence type="predicted"/>
<evidence type="ECO:0000313" key="3">
    <source>
        <dbReference type="Proteomes" id="UP000801428"/>
    </source>
</evidence>
<organism evidence="2 3">
    <name type="scientific">Curvularia kusanoi</name>
    <name type="common">Cochliobolus kusanoi</name>
    <dbReference type="NCBI Taxonomy" id="90978"/>
    <lineage>
        <taxon>Eukaryota</taxon>
        <taxon>Fungi</taxon>
        <taxon>Dikarya</taxon>
        <taxon>Ascomycota</taxon>
        <taxon>Pezizomycotina</taxon>
        <taxon>Dothideomycetes</taxon>
        <taxon>Pleosporomycetidae</taxon>
        <taxon>Pleosporales</taxon>
        <taxon>Pleosporineae</taxon>
        <taxon>Pleosporaceae</taxon>
        <taxon>Curvularia</taxon>
    </lineage>
</organism>
<protein>
    <submittedName>
        <fullName evidence="2">Uncharacterized protein</fullName>
    </submittedName>
</protein>
<reference evidence="2" key="1">
    <citation type="submission" date="2019-04" db="EMBL/GenBank/DDBJ databases">
        <title>Sequencing of skin fungus with MAO and IRED activity.</title>
        <authorList>
            <person name="Marsaioli A.J."/>
            <person name="Bonatto J.M.C."/>
            <person name="Reis Junior O."/>
        </authorList>
    </citation>
    <scope>NUCLEOTIDE SEQUENCE</scope>
    <source>
        <strain evidence="2">30M1</strain>
    </source>
</reference>
<feature type="region of interest" description="Disordered" evidence="1">
    <location>
        <begin position="85"/>
        <end position="115"/>
    </location>
</feature>
<dbReference type="Proteomes" id="UP000801428">
    <property type="component" value="Unassembled WGS sequence"/>
</dbReference>
<name>A0A9P4W9M8_CURKU</name>
<dbReference type="OrthoDB" id="5958943at2759"/>
<dbReference type="AlphaFoldDB" id="A0A9P4W9M8"/>
<sequence length="544" mass="60379">MAVFSFATQWAQSSERSRTRYPFKHGAKETDPASYSASRSPDGTKFDRKLQITAWNEARTALQHAGDIESFRLVLAQIVFSLTQKPHNDPQNENATLGELGDGTRSDPGPADSATEECEDLMSRLHIAINTDDPPVQLEKAVRLIYSLRSRLAISSTAASQEYCNSRCGRSHKSVANKINAADLATVDLLFWLGVMFDTLSSAMHKRSLVLSDEDSNVYANTARTAADRLQHDIGSIVPTSAEGAWDVHLSAHQRSRLQQNPVRWPCSFDDAATLLCDAAPIKVLLFRKVTRIQTLLSRGCPGEKIERAIKAALGLCELWEKLYAPFVADCIRHHDSLPPRIQSWYICLTGHWHLAALLLADIIEIADDAHFGMEIQQMLRASTSFVAYFRKSNCWVLSDLARCLRPENAMPEQHRAFRLATRKGALLTEPWTAVLIRAFAKAGVVLLESEQMLPFFSADRKCQVGEALRRADDCVQALWHLGRKSDVALSVANILGEALKRKRYGAEEELGKANSSLAAGAWLGFDEGQLSDWNHSNAAKHSS</sequence>
<feature type="region of interest" description="Disordered" evidence="1">
    <location>
        <begin position="17"/>
        <end position="43"/>
    </location>
</feature>
<dbReference type="EMBL" id="SWKU01000016">
    <property type="protein sequence ID" value="KAF2999725.1"/>
    <property type="molecule type" value="Genomic_DNA"/>
</dbReference>
<keyword evidence="3" id="KW-1185">Reference proteome</keyword>
<evidence type="ECO:0000313" key="2">
    <source>
        <dbReference type="EMBL" id="KAF2999725.1"/>
    </source>
</evidence>
<evidence type="ECO:0000256" key="1">
    <source>
        <dbReference type="SAM" id="MobiDB-lite"/>
    </source>
</evidence>
<feature type="compositionally biased region" description="Polar residues" evidence="1">
    <location>
        <begin position="85"/>
        <end position="95"/>
    </location>
</feature>